<sequence>MRLDDFKLYLPKFLSDESDKELFNCLKDFPNNIDTRLYTNYLSDTNVIYQGDGINDMLVINLPDTEIKPVPSMILSNTCDIDLNNVRNFPSQIVYAPIFNLEKYQQALYKNSKKNEEQINSHIQSIKKQEITQIFYLPKIEGKLDDSIVFFDRVCNFPNKLISRENLKEKRLFTLSDYGCYLFLLKLSIHFTRIRDKVERKSVNI</sequence>
<name>A0A1I1VW63_9BACT</name>
<proteinExistence type="predicted"/>
<dbReference type="Proteomes" id="UP000181976">
    <property type="component" value="Unassembled WGS sequence"/>
</dbReference>
<accession>A0A1I1VW63</accession>
<dbReference type="STRING" id="385682.SAMN05444380_10399"/>
<dbReference type="OrthoDB" id="982267at2"/>
<dbReference type="RefSeq" id="WP_010528647.1">
    <property type="nucleotide sequence ID" value="NZ_AFSL01000092.1"/>
</dbReference>
<organism evidence="1 2">
    <name type="scientific">Thermophagus xiamenensis</name>
    <dbReference type="NCBI Taxonomy" id="385682"/>
    <lineage>
        <taxon>Bacteria</taxon>
        <taxon>Pseudomonadati</taxon>
        <taxon>Bacteroidota</taxon>
        <taxon>Bacteroidia</taxon>
        <taxon>Marinilabiliales</taxon>
        <taxon>Marinilabiliaceae</taxon>
        <taxon>Thermophagus</taxon>
    </lineage>
</organism>
<protein>
    <submittedName>
        <fullName evidence="1">Uncharacterized protein</fullName>
    </submittedName>
</protein>
<reference evidence="1 2" key="1">
    <citation type="submission" date="2016-10" db="EMBL/GenBank/DDBJ databases">
        <authorList>
            <person name="de Groot N.N."/>
        </authorList>
    </citation>
    <scope>NUCLEOTIDE SEQUENCE [LARGE SCALE GENOMIC DNA]</scope>
    <source>
        <strain evidence="1 2">DSM 19012</strain>
    </source>
</reference>
<dbReference type="InParanoid" id="A0A1I1VW63"/>
<evidence type="ECO:0000313" key="1">
    <source>
        <dbReference type="EMBL" id="SFD87207.1"/>
    </source>
</evidence>
<evidence type="ECO:0000313" key="2">
    <source>
        <dbReference type="Proteomes" id="UP000181976"/>
    </source>
</evidence>
<dbReference type="AlphaFoldDB" id="A0A1I1VW63"/>
<gene>
    <name evidence="1" type="ORF">SAMN05444380_10399</name>
</gene>
<dbReference type="EMBL" id="FONA01000003">
    <property type="protein sequence ID" value="SFD87207.1"/>
    <property type="molecule type" value="Genomic_DNA"/>
</dbReference>
<keyword evidence="2" id="KW-1185">Reference proteome</keyword>